<name>A0ACC6SES4_9BACI</name>
<dbReference type="EMBL" id="JBBMEW010000010">
    <property type="protein sequence ID" value="MEQ2527559.1"/>
    <property type="molecule type" value="Genomic_DNA"/>
</dbReference>
<keyword evidence="2" id="KW-1185">Reference proteome</keyword>
<accession>A0ACC6SES4</accession>
<gene>
    <name evidence="1" type="ORF">WMO40_12660</name>
</gene>
<reference evidence="1" key="1">
    <citation type="submission" date="2024-03" db="EMBL/GenBank/DDBJ databases">
        <title>Human intestinal bacterial collection.</title>
        <authorList>
            <person name="Pauvert C."/>
            <person name="Hitch T.C.A."/>
            <person name="Clavel T."/>
        </authorList>
    </citation>
    <scope>NUCLEOTIDE SEQUENCE</scope>
    <source>
        <strain evidence="1">CLA-AA-H227</strain>
    </source>
</reference>
<comment type="caution">
    <text evidence="1">The sequence shown here is derived from an EMBL/GenBank/DDBJ whole genome shotgun (WGS) entry which is preliminary data.</text>
</comment>
<sequence length="662" mass="74149">MGFNEKVKAGKEKLKRFAKKQIKKVIKKFIKKILKALLKKLILAIAKAIAAAVAWLVGVLGIPLAIILGILIIIGGAMFILAPDLGLIDDQAQQEEIRQELKTLIKESSSEPNYRPPFELVASIDMMRIIQEDKDPWDVNYKPIVDTLSPDLTYESHKDTYEIKTVTTTSTEVTKGENKTETYTEKEQVGTERKFICNEEEASVMPWNLVEIRCWKQVPVYEDVVKTKTGLHPVTETVTEVDEEVKEEKKEVSHLKTAHAWNKFETFYYKEVELKTEFELVSTKQEGNKKIEIYKRKTKEWVFDHKDFEYNYTKFDQVLTDLALEESAIQLLVESLKENNIPLDGYMGTFFDTFLEGGAGMMVPAEYLKYYQAAEKKYGVKWNYLAAIHYVETKFSSIEIMVSTVGAVGHMQFMPCTWLGWAHDSCSGKGKGNIPMSDLTNPSLIKKYRGLGQDAQGDGKSDPWDLEDAIYSAANLLSRNGFASDPKGAIYSYNKSQKYVADVVHYAELFSATAGGIPPITDGTFMRPTLGPITSNYGYRIHPITKKRKLHQGVDIGKNGSITPIVAAATGVVSRSDVSSSFGEVVYIKHTIDGQVWETVYAHMVTGSRRVKKGDLVEKGQVLGLMGMTGSATGVHLHFEVWPGGRDAGKPIDPVTSGIIKW</sequence>
<proteinExistence type="predicted"/>
<dbReference type="Proteomes" id="UP001439875">
    <property type="component" value="Unassembled WGS sequence"/>
</dbReference>
<evidence type="ECO:0000313" key="2">
    <source>
        <dbReference type="Proteomes" id="UP001439875"/>
    </source>
</evidence>
<organism evidence="1 2">
    <name type="scientific">Robertmurraya yapensis</name>
    <name type="common">ex Hitch et al 2024</name>
    <dbReference type="NCBI Taxonomy" id="3133160"/>
    <lineage>
        <taxon>Bacteria</taxon>
        <taxon>Bacillati</taxon>
        <taxon>Bacillota</taxon>
        <taxon>Bacilli</taxon>
        <taxon>Bacillales</taxon>
        <taxon>Bacillaceae</taxon>
        <taxon>Robertmurraya</taxon>
    </lineage>
</organism>
<protein>
    <submittedName>
        <fullName evidence="1">Peptidoglycan DD-metalloendopeptidase family protein</fullName>
    </submittedName>
</protein>
<evidence type="ECO:0000313" key="1">
    <source>
        <dbReference type="EMBL" id="MEQ2527559.1"/>
    </source>
</evidence>